<evidence type="ECO:0000256" key="7">
    <source>
        <dbReference type="ARBA" id="ARBA00022679"/>
    </source>
</evidence>
<dbReference type="GO" id="GO:0005945">
    <property type="term" value="C:6-phosphofructokinase complex"/>
    <property type="evidence" value="ECO:0007669"/>
    <property type="project" value="TreeGrafter"/>
</dbReference>
<dbReference type="InterPro" id="IPR012003">
    <property type="entry name" value="ATP_PFK_prok-type"/>
</dbReference>
<feature type="binding site" evidence="15">
    <location>
        <position position="265"/>
    </location>
    <ligand>
        <name>substrate</name>
        <note>ligand shared between dimeric partners</note>
    </ligand>
</feature>
<dbReference type="HOGENOM" id="CLU_020655_0_1_9"/>
<keyword evidence="11 15" id="KW-0067">ATP-binding</keyword>
<evidence type="ECO:0000256" key="14">
    <source>
        <dbReference type="ARBA" id="ARBA00048070"/>
    </source>
</evidence>
<feature type="binding site" evidence="15">
    <location>
        <begin position="42"/>
        <end position="46"/>
    </location>
    <ligand>
        <name>ADP</name>
        <dbReference type="ChEBI" id="CHEBI:456216"/>
        <note>allosteric activator; ligand shared between dimeric partners</note>
    </ligand>
</feature>
<evidence type="ECO:0000256" key="4">
    <source>
        <dbReference type="ARBA" id="ARBA00004679"/>
    </source>
</evidence>
<protein>
    <recommendedName>
        <fullName evidence="15">ATP-dependent 6-phosphofructokinase</fullName>
        <shortName evidence="15">ATP-PFK</shortName>
        <shortName evidence="15">Phosphofructokinase</shortName>
        <ecNumber evidence="15">2.7.1.11</ecNumber>
    </recommendedName>
    <alternativeName>
        <fullName evidence="15">Phosphohexokinase</fullName>
    </alternativeName>
</protein>
<comment type="similarity">
    <text evidence="15">Belongs to the phosphofructokinase type A (PFKA) family. ATP-dependent PFK group I subfamily. Prokaryotic clade 'B1' sub-subfamily.</text>
</comment>
<evidence type="ECO:0000313" key="17">
    <source>
        <dbReference type="EMBL" id="EEC56514.1"/>
    </source>
</evidence>
<dbReference type="GO" id="GO:0030388">
    <property type="term" value="P:fructose 1,6-bisphosphate metabolic process"/>
    <property type="evidence" value="ECO:0007669"/>
    <property type="project" value="TreeGrafter"/>
</dbReference>
<dbReference type="PANTHER" id="PTHR13697">
    <property type="entry name" value="PHOSPHOFRUCTOKINASE"/>
    <property type="match status" value="1"/>
</dbReference>
<name>B7AWC3_9FIRM</name>
<dbReference type="InterPro" id="IPR012828">
    <property type="entry name" value="PFKA_ATP_prok"/>
</dbReference>
<dbReference type="GO" id="GO:0061621">
    <property type="term" value="P:canonical glycolysis"/>
    <property type="evidence" value="ECO:0007669"/>
    <property type="project" value="TreeGrafter"/>
</dbReference>
<evidence type="ECO:0000259" key="16">
    <source>
        <dbReference type="Pfam" id="PF00365"/>
    </source>
</evidence>
<feature type="binding site" description="in other chain" evidence="15">
    <location>
        <begin position="146"/>
        <end position="148"/>
    </location>
    <ligand>
        <name>substrate</name>
        <note>ligand shared between dimeric partners</note>
    </ligand>
</feature>
<keyword evidence="10 15" id="KW-0418">Kinase</keyword>
<dbReference type="GO" id="GO:0070095">
    <property type="term" value="F:fructose-6-phosphate binding"/>
    <property type="evidence" value="ECO:0007669"/>
    <property type="project" value="TreeGrafter"/>
</dbReference>
<feature type="domain" description="Phosphofructokinase" evidence="16">
    <location>
        <begin position="25"/>
        <end position="297"/>
    </location>
</feature>
<dbReference type="GO" id="GO:0016208">
    <property type="term" value="F:AMP binding"/>
    <property type="evidence" value="ECO:0007669"/>
    <property type="project" value="TreeGrafter"/>
</dbReference>
<evidence type="ECO:0000256" key="12">
    <source>
        <dbReference type="ARBA" id="ARBA00022842"/>
    </source>
</evidence>
<dbReference type="eggNOG" id="COG0205">
    <property type="taxonomic scope" value="Bacteria"/>
</dbReference>
<feature type="binding site" description="in other chain" evidence="15">
    <location>
        <position position="175"/>
    </location>
    <ligand>
        <name>ADP</name>
        <dbReference type="ChEBI" id="CHEBI:456216"/>
        <note>allosteric activator; ligand shared between dimeric partners</note>
    </ligand>
</feature>
<dbReference type="NCBIfam" id="NF002872">
    <property type="entry name" value="PRK03202.1"/>
    <property type="match status" value="1"/>
</dbReference>
<dbReference type="NCBIfam" id="TIGR02482">
    <property type="entry name" value="PFKA_ATP"/>
    <property type="match status" value="1"/>
</dbReference>
<dbReference type="GO" id="GO:0003872">
    <property type="term" value="F:6-phosphofructokinase activity"/>
    <property type="evidence" value="ECO:0007669"/>
    <property type="project" value="UniProtKB-UniRule"/>
</dbReference>
<dbReference type="EC" id="2.7.1.11" evidence="15"/>
<dbReference type="SUPFAM" id="SSF53784">
    <property type="entry name" value="Phosphofructokinase"/>
    <property type="match status" value="1"/>
</dbReference>
<comment type="cofactor">
    <cofactor evidence="1 15">
        <name>Mg(2+)</name>
        <dbReference type="ChEBI" id="CHEBI:18420"/>
    </cofactor>
</comment>
<evidence type="ECO:0000256" key="8">
    <source>
        <dbReference type="ARBA" id="ARBA00022723"/>
    </source>
</evidence>
<dbReference type="Gene3D" id="3.40.50.460">
    <property type="entry name" value="Phosphofructokinase domain"/>
    <property type="match status" value="1"/>
</dbReference>
<feature type="binding site" description="in other chain" evidence="15">
    <location>
        <position position="233"/>
    </location>
    <ligand>
        <name>ADP</name>
        <dbReference type="ChEBI" id="CHEBI:456216"/>
        <note>allosteric activator; ligand shared between dimeric partners</note>
    </ligand>
</feature>
<gene>
    <name evidence="15" type="primary">pfkA</name>
    <name evidence="17" type="ORF">BACPEC_03023</name>
</gene>
<dbReference type="InterPro" id="IPR035966">
    <property type="entry name" value="PKF_sf"/>
</dbReference>
<dbReference type="AlphaFoldDB" id="B7AWC3"/>
<feature type="binding site" evidence="15">
    <location>
        <position position="124"/>
    </location>
    <ligand>
        <name>Mg(2+)</name>
        <dbReference type="ChEBI" id="CHEBI:18420"/>
        <note>catalytic</note>
    </ligand>
</feature>
<dbReference type="FunFam" id="3.40.50.460:FF:000002">
    <property type="entry name" value="ATP-dependent 6-phosphofructokinase"/>
    <property type="match status" value="1"/>
</dbReference>
<evidence type="ECO:0000256" key="6">
    <source>
        <dbReference type="ARBA" id="ARBA00022533"/>
    </source>
</evidence>
<proteinExistence type="inferred from homology"/>
<feature type="binding site" evidence="15">
    <location>
        <position position="32"/>
    </location>
    <ligand>
        <name>ATP</name>
        <dbReference type="ChEBI" id="CHEBI:30616"/>
    </ligand>
</feature>
<evidence type="ECO:0000256" key="9">
    <source>
        <dbReference type="ARBA" id="ARBA00022741"/>
    </source>
</evidence>
<dbReference type="InterPro" id="IPR022953">
    <property type="entry name" value="ATP_PFK"/>
</dbReference>
<evidence type="ECO:0000313" key="18">
    <source>
        <dbReference type="Proteomes" id="UP000003136"/>
    </source>
</evidence>
<dbReference type="EMBL" id="ABVQ01000037">
    <property type="protein sequence ID" value="EEC56514.1"/>
    <property type="molecule type" value="Genomic_DNA"/>
</dbReference>
<feature type="active site" description="Proton acceptor" evidence="15">
    <location>
        <position position="148"/>
    </location>
</feature>
<feature type="binding site" evidence="15">
    <location>
        <begin position="93"/>
        <end position="94"/>
    </location>
    <ligand>
        <name>ATP</name>
        <dbReference type="ChEBI" id="CHEBI:30616"/>
    </ligand>
</feature>
<keyword evidence="12 15" id="KW-0460">Magnesium</keyword>
<feature type="binding site" description="in other chain" evidence="15">
    <location>
        <begin position="235"/>
        <end position="237"/>
    </location>
    <ligand>
        <name>ADP</name>
        <dbReference type="ChEBI" id="CHEBI:456216"/>
        <note>allosteric activator; ligand shared between dimeric partners</note>
    </ligand>
</feature>
<feature type="binding site" description="in other chain" evidence="15">
    <location>
        <begin position="206"/>
        <end position="208"/>
    </location>
    <ligand>
        <name>ADP</name>
        <dbReference type="ChEBI" id="CHEBI:456216"/>
        <note>allosteric activator; ligand shared between dimeric partners</note>
    </ligand>
</feature>
<keyword evidence="18" id="KW-1185">Reference proteome</keyword>
<comment type="pathway">
    <text evidence="4 15">Carbohydrate degradation; glycolysis; D-glyceraldehyde 3-phosphate and glycerone phosphate from D-glucose: step 3/4.</text>
</comment>
<dbReference type="PANTHER" id="PTHR13697:SF4">
    <property type="entry name" value="ATP-DEPENDENT 6-PHOSPHOFRUCTOKINASE"/>
    <property type="match status" value="1"/>
</dbReference>
<keyword evidence="5 15" id="KW-0963">Cytoplasm</keyword>
<dbReference type="Pfam" id="PF00365">
    <property type="entry name" value="PFK"/>
    <property type="match status" value="1"/>
</dbReference>
<comment type="activity regulation">
    <text evidence="15">Allosterically activated by ADP and other diphosphonucleosides, and allosterically inhibited by phosphoenolpyruvate.</text>
</comment>
<dbReference type="HAMAP" id="MF_00339">
    <property type="entry name" value="Phosphofructokinase_I_B1"/>
    <property type="match status" value="1"/>
</dbReference>
<comment type="subunit">
    <text evidence="15">Homotetramer.</text>
</comment>
<evidence type="ECO:0000256" key="13">
    <source>
        <dbReference type="ARBA" id="ARBA00023152"/>
    </source>
</evidence>
<sequence length="341" mass="36900">MCISLDVCKRQAGMEINMAKEIKTIGVLTSGGDAPGMNPAIRAVVRTALAKGLKVKGILKGYNGLISDEIIDMDRHSVSDIIQRGGTILYTARSMEFMTQEGQEKAADTCRRHGIDGIVVIGGDGSFRGAQKLAAQGINTIGLPGTIDLDIACTDYTIGFDTAVNTAMEAIDKVRDTSTSHERCSIIEVMGRNAGYIALWCGIANGAEDILLPERYNNDEQELINHIIEGRKKGKKHHLIINAEGIGHSTGMARRIEAATGIETRATILGYMQRGGSPTCKDRVYASVMGAKAVDLLCEGKSNRVVAYKNGQFVDYDIDEALAMTKDIDDYEFMVSLMISK</sequence>
<dbReference type="FunFam" id="3.40.50.450:FF:000001">
    <property type="entry name" value="ATP-dependent 6-phosphofructokinase"/>
    <property type="match status" value="1"/>
</dbReference>
<dbReference type="GO" id="GO:0006002">
    <property type="term" value="P:fructose 6-phosphate metabolic process"/>
    <property type="evidence" value="ECO:0007669"/>
    <property type="project" value="UniProtKB-UniRule"/>
</dbReference>
<evidence type="ECO:0000256" key="2">
    <source>
        <dbReference type="ARBA" id="ARBA00002659"/>
    </source>
</evidence>
<dbReference type="Gene3D" id="3.40.50.450">
    <property type="match status" value="1"/>
</dbReference>
<dbReference type="PRINTS" id="PR00476">
    <property type="entry name" value="PHFRCTKINASE"/>
</dbReference>
<evidence type="ECO:0000256" key="5">
    <source>
        <dbReference type="ARBA" id="ARBA00022490"/>
    </source>
</evidence>
<keyword evidence="13 15" id="KW-0324">Glycolysis</keyword>
<feature type="binding site" evidence="15">
    <location>
        <position position="183"/>
    </location>
    <ligand>
        <name>substrate</name>
        <note>ligand shared between dimeric partners</note>
    </ligand>
</feature>
<comment type="subcellular location">
    <subcellularLocation>
        <location evidence="3 15">Cytoplasm</location>
    </subcellularLocation>
</comment>
<dbReference type="GO" id="GO:0048029">
    <property type="term" value="F:monosaccharide binding"/>
    <property type="evidence" value="ECO:0007669"/>
    <property type="project" value="TreeGrafter"/>
</dbReference>
<dbReference type="Proteomes" id="UP000003136">
    <property type="component" value="Unassembled WGS sequence"/>
</dbReference>
<feature type="binding site" description="in other chain" evidence="15">
    <location>
        <begin position="190"/>
        <end position="192"/>
    </location>
    <ligand>
        <name>substrate</name>
        <note>ligand shared between dimeric partners</note>
    </ligand>
</feature>
<comment type="catalytic activity">
    <reaction evidence="14 15">
        <text>beta-D-fructose 6-phosphate + ATP = beta-D-fructose 1,6-bisphosphate + ADP + H(+)</text>
        <dbReference type="Rhea" id="RHEA:16109"/>
        <dbReference type="ChEBI" id="CHEBI:15378"/>
        <dbReference type="ChEBI" id="CHEBI:30616"/>
        <dbReference type="ChEBI" id="CHEBI:32966"/>
        <dbReference type="ChEBI" id="CHEBI:57634"/>
        <dbReference type="ChEBI" id="CHEBI:456216"/>
        <dbReference type="EC" id="2.7.1.11"/>
    </reaction>
</comment>
<keyword evidence="7 15" id="KW-0808">Transferase</keyword>
<reference evidence="17 18" key="1">
    <citation type="submission" date="2008-11" db="EMBL/GenBank/DDBJ databases">
        <title>Draft genome sequence of Bacteroides pectinophilus (ATCC 43243).</title>
        <authorList>
            <person name="Sudarsanam P."/>
            <person name="Ley R."/>
            <person name="Guruge J."/>
            <person name="Turnbaugh P.J."/>
            <person name="Mahowald M."/>
            <person name="Liep D."/>
            <person name="Gordon J."/>
        </authorList>
    </citation>
    <scope>NUCLEOTIDE SEQUENCE [LARGE SCALE GENOMIC DNA]</scope>
    <source>
        <strain evidence="17 18">ATCC 43243</strain>
    </source>
</reference>
<evidence type="ECO:0000256" key="3">
    <source>
        <dbReference type="ARBA" id="ARBA00004496"/>
    </source>
</evidence>
<dbReference type="GO" id="GO:0005524">
    <property type="term" value="F:ATP binding"/>
    <property type="evidence" value="ECO:0007669"/>
    <property type="project" value="UniProtKB-UniRule"/>
</dbReference>
<dbReference type="GO" id="GO:0042802">
    <property type="term" value="F:identical protein binding"/>
    <property type="evidence" value="ECO:0007669"/>
    <property type="project" value="TreeGrafter"/>
</dbReference>
<keyword evidence="8 15" id="KW-0479">Metal-binding</keyword>
<feature type="binding site" evidence="15">
    <location>
        <begin position="123"/>
        <end position="126"/>
    </location>
    <ligand>
        <name>ATP</name>
        <dbReference type="ChEBI" id="CHEBI:30616"/>
    </ligand>
</feature>
<feature type="binding site" description="in other chain" evidence="15">
    <location>
        <begin position="271"/>
        <end position="274"/>
    </location>
    <ligand>
        <name>substrate</name>
        <note>ligand shared between dimeric partners</note>
    </ligand>
</feature>
<dbReference type="InterPro" id="IPR000023">
    <property type="entry name" value="Phosphofructokinase_dom"/>
</dbReference>
<feature type="binding site" description="in other chain" evidence="15">
    <location>
        <position position="244"/>
    </location>
    <ligand>
        <name>substrate</name>
        <note>ligand shared between dimeric partners</note>
    </ligand>
</feature>
<accession>B7AWC3</accession>
<keyword evidence="6 15" id="KW-0021">Allosteric enzyme</keyword>
<evidence type="ECO:0000256" key="10">
    <source>
        <dbReference type="ARBA" id="ARBA00022777"/>
    </source>
</evidence>
<dbReference type="STRING" id="483218.BACPEC_03023"/>
<keyword evidence="9 15" id="KW-0547">Nucleotide-binding</keyword>
<comment type="function">
    <text evidence="2 15">Catalyzes the phosphorylation of D-fructose 6-phosphate to fructose 1,6-bisphosphate by ATP, the first committing step of glycolysis.</text>
</comment>
<dbReference type="UniPathway" id="UPA00109">
    <property type="reaction ID" value="UER00182"/>
</dbReference>
<organism evidence="17 18">
    <name type="scientific">[Bacteroides] pectinophilus ATCC 43243</name>
    <dbReference type="NCBI Taxonomy" id="483218"/>
    <lineage>
        <taxon>Bacteria</taxon>
        <taxon>Bacillati</taxon>
        <taxon>Bacillota</taxon>
        <taxon>Clostridia</taxon>
        <taxon>Eubacteriales</taxon>
    </lineage>
</organism>
<dbReference type="GO" id="GO:0046872">
    <property type="term" value="F:metal ion binding"/>
    <property type="evidence" value="ECO:0007669"/>
    <property type="project" value="UniProtKB-KW"/>
</dbReference>
<evidence type="ECO:0000256" key="15">
    <source>
        <dbReference type="HAMAP-Rule" id="MF_00339"/>
    </source>
</evidence>
<reference evidence="17 18" key="2">
    <citation type="submission" date="2008-11" db="EMBL/GenBank/DDBJ databases">
        <authorList>
            <person name="Fulton L."/>
            <person name="Clifton S."/>
            <person name="Fulton B."/>
            <person name="Xu J."/>
            <person name="Minx P."/>
            <person name="Pepin K.H."/>
            <person name="Johnson M."/>
            <person name="Bhonagiri V."/>
            <person name="Nash W.E."/>
            <person name="Mardis E.R."/>
            <person name="Wilson R.K."/>
        </authorList>
    </citation>
    <scope>NUCLEOTIDE SEQUENCE [LARGE SCALE GENOMIC DNA]</scope>
    <source>
        <strain evidence="17 18">ATCC 43243</strain>
    </source>
</reference>
<evidence type="ECO:0000256" key="11">
    <source>
        <dbReference type="ARBA" id="ARBA00022840"/>
    </source>
</evidence>
<comment type="caution">
    <text evidence="15">Lacks conserved residue(s) required for the propagation of feature annotation.</text>
</comment>
<evidence type="ECO:0000256" key="1">
    <source>
        <dbReference type="ARBA" id="ARBA00001946"/>
    </source>
</evidence>
<dbReference type="PIRSF" id="PIRSF000532">
    <property type="entry name" value="ATP_PFK_prok"/>
    <property type="match status" value="1"/>
</dbReference>